<dbReference type="AlphaFoldDB" id="A0A6B2NMP3"/>
<evidence type="ECO:0008006" key="2">
    <source>
        <dbReference type="Google" id="ProtNLM"/>
    </source>
</evidence>
<evidence type="ECO:0000313" key="1">
    <source>
        <dbReference type="EMBL" id="NDW43787.1"/>
    </source>
</evidence>
<protein>
    <recommendedName>
        <fullName evidence="2">DUF4380 domain-containing protein</fullName>
    </recommendedName>
</protein>
<accession>A0A6B2NMP3</accession>
<dbReference type="EMBL" id="JAAGOX010000003">
    <property type="protein sequence ID" value="NDW43787.1"/>
    <property type="molecule type" value="Genomic_DNA"/>
</dbReference>
<gene>
    <name evidence="1" type="ORF">G0P99_02315</name>
</gene>
<comment type="caution">
    <text evidence="1">The sequence shown here is derived from an EMBL/GenBank/DDBJ whole genome shotgun (WGS) entry which is preliminary data.</text>
</comment>
<dbReference type="RefSeq" id="WP_164127297.1">
    <property type="nucleotide sequence ID" value="NZ_JAAGOX010000003.1"/>
</dbReference>
<reference evidence="1" key="1">
    <citation type="submission" date="2020-02" db="EMBL/GenBank/DDBJ databases">
        <title>Delineation of the pyrene-degrading pathway in Roseobacter clade bacteria by genomic analysis.</title>
        <authorList>
            <person name="Zhou H."/>
            <person name="Wang H."/>
        </authorList>
    </citation>
    <scope>NUCLEOTIDE SEQUENCE</scope>
    <source>
        <strain evidence="1">PrR005</strain>
    </source>
</reference>
<sequence length="303" mass="33031">MTERPDPWRELSIKRDALTLTLLPGIGGRLWDVALGGRSLLFQNPDLLGQPFRADSLASLPTRSPQFGFPLWGGEKTWVAPDRDWPAGAPYPALDAGAYHIATHSPEAVSLVSPVCPISQLQITRTVTLRSGSAFSIAHSLRNCGSAPRRCGIWSVMMLDHPARIAVPGLHPAIRPVFDRHDGRATSSADGLTCTCQDPHQFKIATANPTGRTLIRNLLHDISILCTTGPSAPGDSYAHGLPFEIFNSGDYAYCEAEWHAPARNLAPQAELRFTQNFRIWRGAPPGDLALTRPEKELLTCMSS</sequence>
<organism evidence="1">
    <name type="scientific">Ruegeria sp. PrR005</name>
    <dbReference type="NCBI Taxonomy" id="2706882"/>
    <lineage>
        <taxon>Bacteria</taxon>
        <taxon>Pseudomonadati</taxon>
        <taxon>Pseudomonadota</taxon>
        <taxon>Alphaproteobacteria</taxon>
        <taxon>Rhodobacterales</taxon>
        <taxon>Roseobacteraceae</taxon>
        <taxon>Ruegeria</taxon>
    </lineage>
</organism>
<name>A0A6B2NMP3_9RHOB</name>
<proteinExistence type="predicted"/>